<evidence type="ECO:0000259" key="2">
    <source>
        <dbReference type="Pfam" id="PF13476"/>
    </source>
</evidence>
<dbReference type="EMBL" id="JALJXV010000003">
    <property type="protein sequence ID" value="MCP1674232.1"/>
    <property type="molecule type" value="Genomic_DNA"/>
</dbReference>
<keyword evidence="3" id="KW-0269">Exonuclease</keyword>
<keyword evidence="1" id="KW-0175">Coiled coil</keyword>
<evidence type="ECO:0000313" key="4">
    <source>
        <dbReference type="Proteomes" id="UP001205843"/>
    </source>
</evidence>
<dbReference type="RefSeq" id="WP_253476065.1">
    <property type="nucleotide sequence ID" value="NZ_JALJXV010000003.1"/>
</dbReference>
<sequence length="648" mass="70968">MSALEKAEAQRLRLERCRERFGRMEGVRERLIEEKAGLILSLERDRAYLDQKDAILDVLNRAQDNLTRNSRALFEELLTTLLREVMPGTQDRVVIETGVKNNRRWLEVVIETGEGERLRRESVLRDKGGSVQNLLSIGLRFIVLARSRERRLLVLDEPDCWLREDYVPALARAMGELARRIGVQVLYVSHHKPALLAPFGRVLHLRCARGQIEVEASDAPADSAFVGWEGEAGVEDWLEGVGLTHIRLRNVRQHASTRLALSPGLNIITGDNDIGKSTIVHALRAARDNAGFAGLIGQQDDSAEVEIGLEEGRTLCYRYRRKGARKSTYTLLEADGSEIAASDSGTAVPAWVSDHLAMPPAPDIDLHIGEQAAPLFMIGAETSTYQRAELLSLGREGDHAARLVRAHTERVRQCRQEVARAERALRGVKLQLATLRGIDERITALRALAERMQASAAARERAAAIRQSGQAIAANAARLGALASLPQGPIAPEAGLDAAARERPGRLYATMARLEVLTARAKAIRALPGPLAERKLDTGRPRAIARLGRDLGRLSARIEALAGVESLTLPAARAARDTALMRSLVERSAAIERQVAESARASEEGARRLAAIDDERAALMTEAGGHCPLCLRPQTDAGHHHHHGGRIA</sequence>
<evidence type="ECO:0000256" key="1">
    <source>
        <dbReference type="SAM" id="Coils"/>
    </source>
</evidence>
<keyword evidence="3" id="KW-0378">Hydrolase</keyword>
<dbReference type="Proteomes" id="UP001205843">
    <property type="component" value="Unassembled WGS sequence"/>
</dbReference>
<name>A0AAE3G5I2_9GAMM</name>
<feature type="domain" description="Rad50/SbcC-type AAA" evidence="2">
    <location>
        <begin position="246"/>
        <end position="286"/>
    </location>
</feature>
<dbReference type="GO" id="GO:0004527">
    <property type="term" value="F:exonuclease activity"/>
    <property type="evidence" value="ECO:0007669"/>
    <property type="project" value="UniProtKB-KW"/>
</dbReference>
<comment type="caution">
    <text evidence="3">The sequence shown here is derived from an EMBL/GenBank/DDBJ whole genome shotgun (WGS) entry which is preliminary data.</text>
</comment>
<dbReference type="GO" id="GO:0000731">
    <property type="term" value="P:DNA synthesis involved in DNA repair"/>
    <property type="evidence" value="ECO:0007669"/>
    <property type="project" value="TreeGrafter"/>
</dbReference>
<dbReference type="SUPFAM" id="SSF52540">
    <property type="entry name" value="P-loop containing nucleoside triphosphate hydrolases"/>
    <property type="match status" value="2"/>
</dbReference>
<dbReference type="InterPro" id="IPR027417">
    <property type="entry name" value="P-loop_NTPase"/>
</dbReference>
<gene>
    <name evidence="3" type="ORF">J2T57_001334</name>
</gene>
<proteinExistence type="predicted"/>
<organism evidence="3 4">
    <name type="scientific">Natronocella acetinitrilica</name>
    <dbReference type="NCBI Taxonomy" id="414046"/>
    <lineage>
        <taxon>Bacteria</taxon>
        <taxon>Pseudomonadati</taxon>
        <taxon>Pseudomonadota</taxon>
        <taxon>Gammaproteobacteria</taxon>
        <taxon>Chromatiales</taxon>
        <taxon>Ectothiorhodospiraceae</taxon>
        <taxon>Natronocella</taxon>
    </lineage>
</organism>
<reference evidence="3" key="1">
    <citation type="submission" date="2022-03" db="EMBL/GenBank/DDBJ databases">
        <title>Genomic Encyclopedia of Type Strains, Phase III (KMG-III): the genomes of soil and plant-associated and newly described type strains.</title>
        <authorList>
            <person name="Whitman W."/>
        </authorList>
    </citation>
    <scope>NUCLEOTIDE SEQUENCE</scope>
    <source>
        <strain evidence="3">ANL 6-2</strain>
    </source>
</reference>
<dbReference type="AlphaFoldDB" id="A0AAE3G5I2"/>
<accession>A0AAE3G5I2</accession>
<dbReference type="GO" id="GO:0016887">
    <property type="term" value="F:ATP hydrolysis activity"/>
    <property type="evidence" value="ECO:0007669"/>
    <property type="project" value="InterPro"/>
</dbReference>
<dbReference type="GO" id="GO:0006302">
    <property type="term" value="P:double-strand break repair"/>
    <property type="evidence" value="ECO:0007669"/>
    <property type="project" value="InterPro"/>
</dbReference>
<keyword evidence="3" id="KW-0540">Nuclease</keyword>
<dbReference type="Pfam" id="PF13476">
    <property type="entry name" value="AAA_23"/>
    <property type="match status" value="1"/>
</dbReference>
<keyword evidence="4" id="KW-1185">Reference proteome</keyword>
<protein>
    <submittedName>
        <fullName evidence="3">DNA repair exonuclease SbcCD ATPase subunit</fullName>
    </submittedName>
</protein>
<dbReference type="PANTHER" id="PTHR32182">
    <property type="entry name" value="DNA REPLICATION AND REPAIR PROTEIN RECF"/>
    <property type="match status" value="1"/>
</dbReference>
<dbReference type="PANTHER" id="PTHR32182:SF22">
    <property type="entry name" value="ATP-DEPENDENT ENDONUCLEASE, OLD FAMILY-RELATED"/>
    <property type="match status" value="1"/>
</dbReference>
<evidence type="ECO:0000313" key="3">
    <source>
        <dbReference type="EMBL" id="MCP1674232.1"/>
    </source>
</evidence>
<feature type="coiled-coil region" evidence="1">
    <location>
        <begin position="404"/>
        <end position="431"/>
    </location>
</feature>
<dbReference type="InterPro" id="IPR038729">
    <property type="entry name" value="Rad50/SbcC_AAA"/>
</dbReference>
<dbReference type="Gene3D" id="3.40.50.300">
    <property type="entry name" value="P-loop containing nucleotide triphosphate hydrolases"/>
    <property type="match status" value="2"/>
</dbReference>